<comment type="caution">
    <text evidence="2">The sequence shown here is derived from an EMBL/GenBank/DDBJ whole genome shotgun (WGS) entry which is preliminary data.</text>
</comment>
<evidence type="ECO:0000256" key="1">
    <source>
        <dbReference type="SAM" id="MobiDB-lite"/>
    </source>
</evidence>
<accession>A0A9P4HNY6</accession>
<dbReference type="InterPro" id="IPR011333">
    <property type="entry name" value="SKP1/BTB/POZ_sf"/>
</dbReference>
<reference evidence="2" key="1">
    <citation type="journal article" date="2020" name="Stud. Mycol.">
        <title>101 Dothideomycetes genomes: a test case for predicting lifestyles and emergence of pathogens.</title>
        <authorList>
            <person name="Haridas S."/>
            <person name="Albert R."/>
            <person name="Binder M."/>
            <person name="Bloem J."/>
            <person name="Labutti K."/>
            <person name="Salamov A."/>
            <person name="Andreopoulos B."/>
            <person name="Baker S."/>
            <person name="Barry K."/>
            <person name="Bills G."/>
            <person name="Bluhm B."/>
            <person name="Cannon C."/>
            <person name="Castanera R."/>
            <person name="Culley D."/>
            <person name="Daum C."/>
            <person name="Ezra D."/>
            <person name="Gonzalez J."/>
            <person name="Henrissat B."/>
            <person name="Kuo A."/>
            <person name="Liang C."/>
            <person name="Lipzen A."/>
            <person name="Lutzoni F."/>
            <person name="Magnuson J."/>
            <person name="Mondo S."/>
            <person name="Nolan M."/>
            <person name="Ohm R."/>
            <person name="Pangilinan J."/>
            <person name="Park H.-J."/>
            <person name="Ramirez L."/>
            <person name="Alfaro M."/>
            <person name="Sun H."/>
            <person name="Tritt A."/>
            <person name="Yoshinaga Y."/>
            <person name="Zwiers L.-H."/>
            <person name="Turgeon B."/>
            <person name="Goodwin S."/>
            <person name="Spatafora J."/>
            <person name="Crous P."/>
            <person name="Grigoriev I."/>
        </authorList>
    </citation>
    <scope>NUCLEOTIDE SEQUENCE</scope>
    <source>
        <strain evidence="2">CBS 121410</strain>
    </source>
</reference>
<evidence type="ECO:0000313" key="3">
    <source>
        <dbReference type="Proteomes" id="UP000799776"/>
    </source>
</evidence>
<feature type="region of interest" description="Disordered" evidence="1">
    <location>
        <begin position="585"/>
        <end position="605"/>
    </location>
</feature>
<dbReference type="Proteomes" id="UP000799776">
    <property type="component" value="Unassembled WGS sequence"/>
</dbReference>
<protein>
    <recommendedName>
        <fullName evidence="4">BTB domain-containing protein</fullName>
    </recommendedName>
</protein>
<evidence type="ECO:0000313" key="2">
    <source>
        <dbReference type="EMBL" id="KAF2085195.1"/>
    </source>
</evidence>
<keyword evidence="3" id="KW-1185">Reference proteome</keyword>
<proteinExistence type="predicted"/>
<name>A0A9P4HNY6_9PEZI</name>
<dbReference type="SUPFAM" id="SSF54695">
    <property type="entry name" value="POZ domain"/>
    <property type="match status" value="1"/>
</dbReference>
<gene>
    <name evidence="2" type="ORF">K490DRAFT_59029</name>
</gene>
<dbReference type="OrthoDB" id="3794732at2759"/>
<evidence type="ECO:0008006" key="4">
    <source>
        <dbReference type="Google" id="ProtNLM"/>
    </source>
</evidence>
<organism evidence="2 3">
    <name type="scientific">Saccharata proteae CBS 121410</name>
    <dbReference type="NCBI Taxonomy" id="1314787"/>
    <lineage>
        <taxon>Eukaryota</taxon>
        <taxon>Fungi</taxon>
        <taxon>Dikarya</taxon>
        <taxon>Ascomycota</taxon>
        <taxon>Pezizomycotina</taxon>
        <taxon>Dothideomycetes</taxon>
        <taxon>Dothideomycetes incertae sedis</taxon>
        <taxon>Botryosphaeriales</taxon>
        <taxon>Saccharataceae</taxon>
        <taxon>Saccharata</taxon>
    </lineage>
</organism>
<dbReference type="EMBL" id="ML978733">
    <property type="protein sequence ID" value="KAF2085195.1"/>
    <property type="molecule type" value="Genomic_DNA"/>
</dbReference>
<dbReference type="AlphaFoldDB" id="A0A9P4HNY6"/>
<feature type="compositionally biased region" description="Basic and acidic residues" evidence="1">
    <location>
        <begin position="585"/>
        <end position="596"/>
    </location>
</feature>
<sequence length="654" mass="75433">MKNGRLHTSFKQDSDAFLATAWPSQLLHASPNINNKFGFSLGRAHDATQSARSSQSTISTSLGFRRAEAIMGTPKSPFSSVLQFQVGSDPNPSKLPQHWTRVSTNYPPESNVFTLHRSYVVTHCKRIGLYVEKATLENKSAGDTVTLPNFCVKTFHVFANWLYSGKILLNWQNLPDRMLLIDAYALGCELAAPTFRNKVCEVVASAIQGTKDLPDYHAIMRAYDEQKAPYPHYKLRDLFIDAYLVYYKDQNLQNMLTHTVYPKAFIDGFLYRQTQLARMGSKAHPPRHQVNKYNELPAPVAQAYYARKGPTVFSTTFGKMLKLSVIGSSEVMYIHREFFDRESRYFTKWEEGCRMTPGFEEGRAIFMHWLYTGKVKLYNVKSLMPLIDAYIIGSTLGVKEICNDVCDAIAWYTTLYFYRVTNQEILRTYIYERRGSPLRRLMASWWVLHVPPNQELADAYPPCTEIKYRDPSFSKGFPVEVEKERAERTRLALDDIKFRALPPGRAHGTVHPVITEDMLTGKNQDAKYEFYNESGKKCTPYFGDRLDRFHHHFPDPNCRPTWSIMAFQGEEPKALIEKARREMAKMPKKGKEKEGTKPPLYPGYGVVEESEPKRFGRLATLPDHWKSRMTPDGRRYFLDTKDQLWFIHPRGFLQ</sequence>